<feature type="region of interest" description="Disordered" evidence="2">
    <location>
        <begin position="260"/>
        <end position="310"/>
    </location>
</feature>
<name>A0A2U1QLK3_ARTAN</name>
<keyword evidence="7" id="KW-1185">Reference proteome</keyword>
<comment type="caution">
    <text evidence="6">The sequence shown here is derived from an EMBL/GenBank/DDBJ whole genome shotgun (WGS) entry which is preliminary data.</text>
</comment>
<dbReference type="FunFam" id="3.40.50.300:FF:002884">
    <property type="entry name" value="ATP-dependent DNA helicase"/>
    <property type="match status" value="1"/>
</dbReference>
<evidence type="ECO:0000259" key="5">
    <source>
        <dbReference type="Pfam" id="PF21530"/>
    </source>
</evidence>
<keyword evidence="1 6" id="KW-0347">Helicase</keyword>
<feature type="compositionally biased region" description="Polar residues" evidence="2">
    <location>
        <begin position="177"/>
        <end position="187"/>
    </location>
</feature>
<feature type="domain" description="DNA helicase Pif1-like DEAD-box helicase" evidence="3">
    <location>
        <begin position="1249"/>
        <end position="1467"/>
    </location>
</feature>
<dbReference type="Pfam" id="PF05970">
    <property type="entry name" value="PIF1"/>
    <property type="match status" value="1"/>
</dbReference>
<evidence type="ECO:0000259" key="4">
    <source>
        <dbReference type="Pfam" id="PF14214"/>
    </source>
</evidence>
<proteinExistence type="inferred from homology"/>
<dbReference type="EMBL" id="PKPP01000044">
    <property type="protein sequence ID" value="PWA98889.1"/>
    <property type="molecule type" value="Genomic_DNA"/>
</dbReference>
<dbReference type="Pfam" id="PF21530">
    <property type="entry name" value="Pif1_2B_dom"/>
    <property type="match status" value="1"/>
</dbReference>
<dbReference type="OrthoDB" id="687790at2759"/>
<feature type="domain" description="Helitron helicase-like" evidence="4">
    <location>
        <begin position="595"/>
        <end position="777"/>
    </location>
</feature>
<dbReference type="CDD" id="cd18809">
    <property type="entry name" value="SF1_C_RecD"/>
    <property type="match status" value="1"/>
</dbReference>
<dbReference type="InterPro" id="IPR025476">
    <property type="entry name" value="Helitron_helicase-like"/>
</dbReference>
<evidence type="ECO:0000313" key="7">
    <source>
        <dbReference type="Proteomes" id="UP000245207"/>
    </source>
</evidence>
<dbReference type="Gene3D" id="3.40.50.300">
    <property type="entry name" value="P-loop containing nucleotide triphosphate hydrolases"/>
    <property type="match status" value="1"/>
</dbReference>
<organism evidence="6 7">
    <name type="scientific">Artemisia annua</name>
    <name type="common">Sweet wormwood</name>
    <dbReference type="NCBI Taxonomy" id="35608"/>
    <lineage>
        <taxon>Eukaryota</taxon>
        <taxon>Viridiplantae</taxon>
        <taxon>Streptophyta</taxon>
        <taxon>Embryophyta</taxon>
        <taxon>Tracheophyta</taxon>
        <taxon>Spermatophyta</taxon>
        <taxon>Magnoliopsida</taxon>
        <taxon>eudicotyledons</taxon>
        <taxon>Gunneridae</taxon>
        <taxon>Pentapetalae</taxon>
        <taxon>asterids</taxon>
        <taxon>campanulids</taxon>
        <taxon>Asterales</taxon>
        <taxon>Asteraceae</taxon>
        <taxon>Asteroideae</taxon>
        <taxon>Anthemideae</taxon>
        <taxon>Artemisiinae</taxon>
        <taxon>Artemisia</taxon>
    </lineage>
</organism>
<dbReference type="Pfam" id="PF14214">
    <property type="entry name" value="Helitron_like_N"/>
    <property type="match status" value="1"/>
</dbReference>
<gene>
    <name evidence="6" type="ORF">CTI12_AA004850</name>
</gene>
<evidence type="ECO:0000313" key="6">
    <source>
        <dbReference type="EMBL" id="PWA98889.1"/>
    </source>
</evidence>
<dbReference type="PANTHER" id="PTHR10492:SF96">
    <property type="entry name" value="ATP-DEPENDENT DNA HELICASE"/>
    <property type="match status" value="1"/>
</dbReference>
<dbReference type="PANTHER" id="PTHR10492">
    <property type="match status" value="1"/>
</dbReference>
<sequence>MKTKSKASKKDDALGFVTDPLPHHLGVISLEEPNDQNLWRLSSKDARTQSIVNAGHVVESSASKRKVVSPAFSPLRLDEKRLKRGDDGCASSNDCVVTHNSSGSRSGVQFWSTQGWTTGSFSHDQRPVVDQVVSHEPGRGGQLGIVDVSTSVVAPNEGITLAGNSADRRLKRKAGSLQRQPSNNTINKARRTITDHPSLPFETQLGETVPVQRNTYFRGSSNMPLILDFESGHARPAGHSFSSPRGHQRCASPLLPSRMTTAATASVQSDSGSPTAEAPNSVPENDVGNQRSRPQFHETQRRGGSSGPPAEYKAFGRCNRVCRNCRAIFWDEEKLSTSTGSTGPLYHRCCLQGRVKLFVPREYPPLIQQLFSDSHFLENIRAYNQMFAMTSLGATIDESVNTGTGPYVFKISGQIYHRIGRLCPDRDKPPRFLQLYIYDTVNEVQHRLGHFTSNGHPVLRREIVEQLIRFLDHNNALVQLFRMARDKLLQNDVPEFKVRLFNVGSRSQYELPTADAIGAIVFDDTAETESDFDIILETHSGEPQRINKLHACYMSAQFPLLFVYGEQGYHTDLKFLNVDGVYTRRGKRLSMKAFYLYQLHDRLGYYNLLSRGGKLFQQYVVTAYCSIEQSRMDYIRTHQSDIRGDYLAGLYDAITRGDTDGSDIGSRIILPSSFTGGPRYMYSHYLDALAICRKHGNPSFFITFTCNTKWPEIEDYMEAYPRLAAADRPDVVDRVFECKIHSLIKYIRDRQPFGVLTAVLYTVEFQKRGLPHCHILIWINQRPETRRDSDIDRYISAELPDQVIDPEAFRVVSEFMVHGPCGEAFPNAPCMINRSTCKKFFPKEYCHATFVDNAGYVHYRRRDIAINATRHNVKLDNAYVVPYNRELCMAFYAHINVEYCGWTMLIKYLFKYISKGTDRIMARITRAVGEQPHPPSVASSSNGQPYVQVDEIQNFVDARYIGPHEACWRIFGFDIHNRDPAVQILAVHLENMQTVTFRRRHRLQAIVDNPGSTKTTLTEWLAFNKSFEMGRHLTYLEFPSEFVWSKRDKSWSPRCNLNRPAIGRLTYVHPSAGDLFYQRILLCHQRGCTSFPSIRTVDGYTHSTNRSACEAMGLLQDDQEWITAMQEAAATATASQLRALFSEILVFTDICSPLKLWEMFWKHMSDDIPLILSQSLGIRLLCVNEPELRGGVVYELQVLLALHSKYLKDFGLPSPPEGLLNMFRNRAVMEERNYNREELAAESRSLIPQLNVEQKDVFDTIMRAVTQQKQELLFVYGHGGTGKTFLWKTVIATLRSQGKIVLAVASSGIASLLLPSGRTAHSRFKIPLQLADESVCSVKKGTQLGELLKQTDLVIWDEAPMSERRCFEALDRTFRDILDEPRLVFGGKPVALGGDFRQTLPVKKKATRDQIIAVSIAESYLWRHFKIFFLEENMRLRRPSMTMAEQQEIALFSEWLLNIGDANIGSQDVDDPQNTSWVRIPDKHCFPPTADGILQLIEFIYDNSSLQQPTASSFQEKAIVCPKNETADLINAQILDKVSGPSQFYLSVDEAVPVGNDGGASELLYPIEYLNSMKFPGIPPHRLEMKIGSPVMLLRNLNLTGGLCNGTRMIISQLLSKVIEAKIISGVRIGQKVFLPRIILSVKEENMPFTFKRKQFPIKLCYAMTINKSQGQSLKKIGVYLPEPIFGHGQLYVALSRATSPDGLKMVVAHQEGQPPNTTKNIVYKDFLRKLRRALLKNVTEPVIAGLFKIPEKETDELA</sequence>
<dbReference type="GO" id="GO:0006310">
    <property type="term" value="P:DNA recombination"/>
    <property type="evidence" value="ECO:0007669"/>
    <property type="project" value="UniProtKB-KW"/>
</dbReference>
<dbReference type="GO" id="GO:0016887">
    <property type="term" value="F:ATP hydrolysis activity"/>
    <property type="evidence" value="ECO:0007669"/>
    <property type="project" value="RHEA"/>
</dbReference>
<keyword evidence="1" id="KW-0227">DNA damage</keyword>
<evidence type="ECO:0000259" key="3">
    <source>
        <dbReference type="Pfam" id="PF05970"/>
    </source>
</evidence>
<feature type="domain" description="DNA helicase Pif1-like 2B" evidence="5">
    <location>
        <begin position="1568"/>
        <end position="1614"/>
    </location>
</feature>
<dbReference type="EC" id="5.6.2.3" evidence="1"/>
<keyword evidence="1" id="KW-0378">Hydrolase</keyword>
<dbReference type="GO" id="GO:0043139">
    <property type="term" value="F:5'-3' DNA helicase activity"/>
    <property type="evidence" value="ECO:0007669"/>
    <property type="project" value="UniProtKB-EC"/>
</dbReference>
<reference evidence="6 7" key="1">
    <citation type="journal article" date="2018" name="Mol. Plant">
        <title>The genome of Artemisia annua provides insight into the evolution of Asteraceae family and artemisinin biosynthesis.</title>
        <authorList>
            <person name="Shen Q."/>
            <person name="Zhang L."/>
            <person name="Liao Z."/>
            <person name="Wang S."/>
            <person name="Yan T."/>
            <person name="Shi P."/>
            <person name="Liu M."/>
            <person name="Fu X."/>
            <person name="Pan Q."/>
            <person name="Wang Y."/>
            <person name="Lv Z."/>
            <person name="Lu X."/>
            <person name="Zhang F."/>
            <person name="Jiang W."/>
            <person name="Ma Y."/>
            <person name="Chen M."/>
            <person name="Hao X."/>
            <person name="Li L."/>
            <person name="Tang Y."/>
            <person name="Lv G."/>
            <person name="Zhou Y."/>
            <person name="Sun X."/>
            <person name="Brodelius P.E."/>
            <person name="Rose J.K.C."/>
            <person name="Tang K."/>
        </authorList>
    </citation>
    <scope>NUCLEOTIDE SEQUENCE [LARGE SCALE GENOMIC DNA]</scope>
    <source>
        <strain evidence="7">cv. Huhao1</strain>
        <tissue evidence="6">Leaf</tissue>
    </source>
</reference>
<keyword evidence="1" id="KW-0234">DNA repair</keyword>
<keyword evidence="1" id="KW-0547">Nucleotide-binding</keyword>
<protein>
    <recommendedName>
        <fullName evidence="1">ATP-dependent DNA helicase</fullName>
        <ecNumber evidence="1">5.6.2.3</ecNumber>
    </recommendedName>
</protein>
<dbReference type="InterPro" id="IPR027417">
    <property type="entry name" value="P-loop_NTPase"/>
</dbReference>
<dbReference type="STRING" id="35608.A0A2U1QLK3"/>
<comment type="catalytic activity">
    <reaction evidence="1">
        <text>ATP + H2O = ADP + phosphate + H(+)</text>
        <dbReference type="Rhea" id="RHEA:13065"/>
        <dbReference type="ChEBI" id="CHEBI:15377"/>
        <dbReference type="ChEBI" id="CHEBI:15378"/>
        <dbReference type="ChEBI" id="CHEBI:30616"/>
        <dbReference type="ChEBI" id="CHEBI:43474"/>
        <dbReference type="ChEBI" id="CHEBI:456216"/>
        <dbReference type="EC" id="5.6.2.3"/>
    </reaction>
</comment>
<feature type="region of interest" description="Disordered" evidence="2">
    <location>
        <begin position="173"/>
        <end position="201"/>
    </location>
</feature>
<dbReference type="GO" id="GO:0006281">
    <property type="term" value="P:DNA repair"/>
    <property type="evidence" value="ECO:0007669"/>
    <property type="project" value="UniProtKB-KW"/>
</dbReference>
<evidence type="ECO:0000256" key="2">
    <source>
        <dbReference type="SAM" id="MobiDB-lite"/>
    </source>
</evidence>
<dbReference type="InterPro" id="IPR049163">
    <property type="entry name" value="Pif1-like_2B_dom"/>
</dbReference>
<keyword evidence="1" id="KW-0233">DNA recombination</keyword>
<dbReference type="Proteomes" id="UP000245207">
    <property type="component" value="Unassembled WGS sequence"/>
</dbReference>
<dbReference type="GO" id="GO:0005524">
    <property type="term" value="F:ATP binding"/>
    <property type="evidence" value="ECO:0007669"/>
    <property type="project" value="UniProtKB-KW"/>
</dbReference>
<dbReference type="GO" id="GO:0000723">
    <property type="term" value="P:telomere maintenance"/>
    <property type="evidence" value="ECO:0007669"/>
    <property type="project" value="InterPro"/>
</dbReference>
<dbReference type="SUPFAM" id="SSF52540">
    <property type="entry name" value="P-loop containing nucleoside triphosphate hydrolases"/>
    <property type="match status" value="2"/>
</dbReference>
<comment type="cofactor">
    <cofactor evidence="1">
        <name>Mg(2+)</name>
        <dbReference type="ChEBI" id="CHEBI:18420"/>
    </cofactor>
</comment>
<dbReference type="InterPro" id="IPR010285">
    <property type="entry name" value="DNA_helicase_pif1-like_DEAD"/>
</dbReference>
<comment type="similarity">
    <text evidence="1">Belongs to the helicase family.</text>
</comment>
<feature type="compositionally biased region" description="Polar residues" evidence="2">
    <location>
        <begin position="260"/>
        <end position="274"/>
    </location>
</feature>
<keyword evidence="1" id="KW-0067">ATP-binding</keyword>
<accession>A0A2U1QLK3</accession>
<evidence type="ECO:0000256" key="1">
    <source>
        <dbReference type="RuleBase" id="RU363044"/>
    </source>
</evidence>